<protein>
    <recommendedName>
        <fullName evidence="4">Outer membrane protein assembly factor BamC</fullName>
    </recommendedName>
</protein>
<dbReference type="InterPro" id="IPR042268">
    <property type="entry name" value="BamC_C"/>
</dbReference>
<dbReference type="PROSITE" id="PS51257">
    <property type="entry name" value="PROKAR_LIPOPROTEIN"/>
    <property type="match status" value="1"/>
</dbReference>
<proteinExistence type="predicted"/>
<organism evidence="2 3">
    <name type="scientific">Candidatus Methylobacter favarea</name>
    <dbReference type="NCBI Taxonomy" id="2707345"/>
    <lineage>
        <taxon>Bacteria</taxon>
        <taxon>Pseudomonadati</taxon>
        <taxon>Pseudomonadota</taxon>
        <taxon>Gammaproteobacteria</taxon>
        <taxon>Methylococcales</taxon>
        <taxon>Methylococcaceae</taxon>
        <taxon>Methylobacter</taxon>
    </lineage>
</organism>
<dbReference type="EMBL" id="CADCXN010000085">
    <property type="protein sequence ID" value="CAA9891972.1"/>
    <property type="molecule type" value="Genomic_DNA"/>
</dbReference>
<comment type="caution">
    <text evidence="2">The sequence shown here is derived from an EMBL/GenBank/DDBJ whole genome shotgun (WGS) entry which is preliminary data.</text>
</comment>
<name>A0A8S0XKC0_9GAMM</name>
<dbReference type="InterPro" id="IPR010653">
    <property type="entry name" value="NlpB/DapX"/>
</dbReference>
<feature type="compositionally biased region" description="Basic and acidic residues" evidence="1">
    <location>
        <begin position="169"/>
        <end position="187"/>
    </location>
</feature>
<dbReference type="Proteomes" id="UP000494216">
    <property type="component" value="Unassembled WGS sequence"/>
</dbReference>
<keyword evidence="3" id="KW-1185">Reference proteome</keyword>
<dbReference type="Gene3D" id="3.30.310.170">
    <property type="entry name" value="Outer membrane protein assembly factor BamC"/>
    <property type="match status" value="1"/>
</dbReference>
<reference evidence="2 3" key="1">
    <citation type="submission" date="2020-02" db="EMBL/GenBank/DDBJ databases">
        <authorList>
            <person name="Hogendoorn C."/>
        </authorList>
    </citation>
    <scope>NUCLEOTIDE SEQUENCE [LARGE SCALE GENOMIC DNA]</scope>
    <source>
        <strain evidence="2">METHB21</strain>
    </source>
</reference>
<evidence type="ECO:0000313" key="2">
    <source>
        <dbReference type="EMBL" id="CAA9891972.1"/>
    </source>
</evidence>
<evidence type="ECO:0000313" key="3">
    <source>
        <dbReference type="Proteomes" id="UP000494216"/>
    </source>
</evidence>
<gene>
    <name evidence="2" type="ORF">METHB2_540018</name>
</gene>
<feature type="region of interest" description="Disordered" evidence="1">
    <location>
        <begin position="168"/>
        <end position="187"/>
    </location>
</feature>
<accession>A0A8S0XKC0</accession>
<dbReference type="Pfam" id="PF06804">
    <property type="entry name" value="Lipoprotein_18"/>
    <property type="match status" value="1"/>
</dbReference>
<dbReference type="AlphaFoldDB" id="A0A8S0XKC0"/>
<evidence type="ECO:0008006" key="4">
    <source>
        <dbReference type="Google" id="ProtNLM"/>
    </source>
</evidence>
<sequence length="209" mass="23579">MRLTSDGFSSALLFACVLVSCGTPDESRYRDTGMLERPPVVVVEKKAGNQVETDDSAVSSRKKAETGLGTEVYMAASTPPVLIIRQPFDKAWETVGQALKQNNIKITDREHDKGLYYVTYDPDRQGFEDASIFGKITSFFSNQYDEQGYQLIVDRKDSETQISAEMVEDTEKSHVSDHQDGYYDKKPADGAEKLLRSLYKTLHDDWVEK</sequence>
<evidence type="ECO:0000256" key="1">
    <source>
        <dbReference type="SAM" id="MobiDB-lite"/>
    </source>
</evidence>
<dbReference type="RefSeq" id="WP_174626777.1">
    <property type="nucleotide sequence ID" value="NZ_CADCXN010000085.1"/>
</dbReference>